<accession>A0A077PDB3</accession>
<dbReference type="Pfam" id="PF13612">
    <property type="entry name" value="DDE_Tnp_1_3"/>
    <property type="match status" value="1"/>
</dbReference>
<dbReference type="EMBL" id="CBSX010000220">
    <property type="protein sequence ID" value="CDH07741.1"/>
    <property type="molecule type" value="Genomic_DNA"/>
</dbReference>
<comment type="caution">
    <text evidence="2">The sequence shown here is derived from an EMBL/GenBank/DDBJ whole genome shotgun (WGS) entry which is preliminary data.</text>
</comment>
<sequence>MHNLVNLFCHVDDFCQNFMPQWQIYLIESGERRRLRQGRMTASEIMTIIIAFHMSHQRDFKHFYIGFMMVYHKKDFPTMLSYTRFLEVMPTVLVPLSAFFTHLKGKPTGIEFIDSTSIKVCHNLRIPRHQVFKETAARGKGTMGWFYGFKLHMIVNHQGEIVAVKLTPANIDDRAPVKALSKGLLDKLYADKGYISKALAEDLEAEGITLVTGQRKNMKPKLLAAWDRAMLAKRFIIETINDQLKNITQIEHSRHRSLHGFMLNLLGGLIAYCLKPKKPSLNITHAEKTGLQVMA</sequence>
<dbReference type="Proteomes" id="UP000028483">
    <property type="component" value="Unassembled WGS sequence"/>
</dbReference>
<proteinExistence type="predicted"/>
<gene>
    <name evidence="2" type="ORF">XBO1_540001</name>
</gene>
<protein>
    <submittedName>
        <fullName evidence="2">Transposase</fullName>
    </submittedName>
</protein>
<name>A0A077PDB3_XENBV</name>
<feature type="domain" description="Transposase DDE" evidence="1">
    <location>
        <begin position="104"/>
        <end position="257"/>
    </location>
</feature>
<dbReference type="InterPro" id="IPR025668">
    <property type="entry name" value="Tnp_DDE_dom"/>
</dbReference>
<dbReference type="HOGENOM" id="CLU_073308_1_0_6"/>
<organism evidence="2">
    <name type="scientific">Xenorhabdus bovienii str. oregonense</name>
    <dbReference type="NCBI Taxonomy" id="1398202"/>
    <lineage>
        <taxon>Bacteria</taxon>
        <taxon>Pseudomonadati</taxon>
        <taxon>Pseudomonadota</taxon>
        <taxon>Gammaproteobacteria</taxon>
        <taxon>Enterobacterales</taxon>
        <taxon>Morganellaceae</taxon>
        <taxon>Xenorhabdus</taxon>
    </lineage>
</organism>
<evidence type="ECO:0000313" key="2">
    <source>
        <dbReference type="EMBL" id="CDH07741.1"/>
    </source>
</evidence>
<dbReference type="RefSeq" id="WP_038253206.1">
    <property type="nucleotide sequence ID" value="NZ_CAWLUU010000050.1"/>
</dbReference>
<reference evidence="2" key="1">
    <citation type="submission" date="2013-07" db="EMBL/GenBank/DDBJ databases">
        <title>Sub-species coevolution in mutualistic symbiosis.</title>
        <authorList>
            <person name="Murfin K."/>
            <person name="Klassen J."/>
            <person name="Lee M."/>
            <person name="Forst S."/>
            <person name="Stock P."/>
            <person name="Goodrich-Blair H."/>
        </authorList>
    </citation>
    <scope>NUCLEOTIDE SEQUENCE [LARGE SCALE GENOMIC DNA]</scope>
    <source>
        <strain evidence="2">Oregonense</strain>
    </source>
</reference>
<evidence type="ECO:0000259" key="1">
    <source>
        <dbReference type="Pfam" id="PF13612"/>
    </source>
</evidence>
<dbReference type="AlphaFoldDB" id="A0A077PDB3"/>
<dbReference type="NCBIfam" id="NF033520">
    <property type="entry name" value="transpos_IS982"/>
    <property type="match status" value="1"/>
</dbReference>